<evidence type="ECO:0000313" key="4">
    <source>
        <dbReference type="Proteomes" id="UP000653308"/>
    </source>
</evidence>
<sequence length="141" mass="15034">MPANTQPQPQQEQQPTQPSPERPAEETQEERKGGKVLHMHTAHPRVPIPYVTPGDAFRNARTATSTATSLLPSPRKLFLYGVLGGMAAGGFIAWPVAVAVGGATEVITREHASRQRAGHDQGQQDAAERTEPGRPAQAAAT</sequence>
<name>A0ABQ3A8F2_9ACTN</name>
<proteinExistence type="predicted"/>
<dbReference type="EMBL" id="BMWE01000019">
    <property type="protein sequence ID" value="GGY40989.1"/>
    <property type="molecule type" value="Genomic_DNA"/>
</dbReference>
<feature type="region of interest" description="Disordered" evidence="1">
    <location>
        <begin position="1"/>
        <end position="50"/>
    </location>
</feature>
<organism evidence="3 4">
    <name type="scientific">Streptomyces djakartensis</name>
    <dbReference type="NCBI Taxonomy" id="68193"/>
    <lineage>
        <taxon>Bacteria</taxon>
        <taxon>Bacillati</taxon>
        <taxon>Actinomycetota</taxon>
        <taxon>Actinomycetes</taxon>
        <taxon>Kitasatosporales</taxon>
        <taxon>Streptomycetaceae</taxon>
        <taxon>Streptomyces</taxon>
    </lineage>
</organism>
<dbReference type="Proteomes" id="UP000653308">
    <property type="component" value="Unassembled WGS sequence"/>
</dbReference>
<comment type="caution">
    <text evidence="3">The sequence shown here is derived from an EMBL/GenBank/DDBJ whole genome shotgun (WGS) entry which is preliminary data.</text>
</comment>
<keyword evidence="4" id="KW-1185">Reference proteome</keyword>
<keyword evidence="2" id="KW-1133">Transmembrane helix</keyword>
<feature type="region of interest" description="Disordered" evidence="1">
    <location>
        <begin position="110"/>
        <end position="141"/>
    </location>
</feature>
<gene>
    <name evidence="3" type="ORF">GCM10010384_54950</name>
</gene>
<protein>
    <recommendedName>
        <fullName evidence="5">YtxH domain-containing protein</fullName>
    </recommendedName>
</protein>
<keyword evidence="2" id="KW-0472">Membrane</keyword>
<dbReference type="RefSeq" id="WP_190200632.1">
    <property type="nucleotide sequence ID" value="NZ_BMWE01000019.1"/>
</dbReference>
<evidence type="ECO:0008006" key="5">
    <source>
        <dbReference type="Google" id="ProtNLM"/>
    </source>
</evidence>
<keyword evidence="2" id="KW-0812">Transmembrane</keyword>
<feature type="transmembrane region" description="Helical" evidence="2">
    <location>
        <begin position="77"/>
        <end position="100"/>
    </location>
</feature>
<evidence type="ECO:0000256" key="1">
    <source>
        <dbReference type="SAM" id="MobiDB-lite"/>
    </source>
</evidence>
<evidence type="ECO:0000256" key="2">
    <source>
        <dbReference type="SAM" id="Phobius"/>
    </source>
</evidence>
<evidence type="ECO:0000313" key="3">
    <source>
        <dbReference type="EMBL" id="GGY40989.1"/>
    </source>
</evidence>
<feature type="compositionally biased region" description="Basic residues" evidence="1">
    <location>
        <begin position="34"/>
        <end position="43"/>
    </location>
</feature>
<feature type="compositionally biased region" description="Basic and acidic residues" evidence="1">
    <location>
        <begin position="22"/>
        <end position="33"/>
    </location>
</feature>
<reference evidence="4" key="1">
    <citation type="journal article" date="2019" name="Int. J. Syst. Evol. Microbiol.">
        <title>The Global Catalogue of Microorganisms (GCM) 10K type strain sequencing project: providing services to taxonomists for standard genome sequencing and annotation.</title>
        <authorList>
            <consortium name="The Broad Institute Genomics Platform"/>
            <consortium name="The Broad Institute Genome Sequencing Center for Infectious Disease"/>
            <person name="Wu L."/>
            <person name="Ma J."/>
        </authorList>
    </citation>
    <scope>NUCLEOTIDE SEQUENCE [LARGE SCALE GENOMIC DNA]</scope>
    <source>
        <strain evidence="4">JCM 4957</strain>
    </source>
</reference>
<feature type="compositionally biased region" description="Basic and acidic residues" evidence="1">
    <location>
        <begin position="110"/>
        <end position="119"/>
    </location>
</feature>
<accession>A0ABQ3A8F2</accession>
<feature type="compositionally biased region" description="Low complexity" evidence="1">
    <location>
        <begin position="1"/>
        <end position="16"/>
    </location>
</feature>